<dbReference type="GO" id="GO:0004540">
    <property type="term" value="F:RNA nuclease activity"/>
    <property type="evidence" value="ECO:0007669"/>
    <property type="project" value="InterPro"/>
</dbReference>
<sequence>MSDERIASHLDAIYDAASGAPEIIEHLSKAEFLTNRTAKLAAVMTLVIIGEAAARILQQHPEYAASHPEIPWPNIRSMRNRGAHGYDDLNFETVWDTVTNDLPVLAAQTKLLLGEFGGPLPPQIGS</sequence>
<comment type="caution">
    <text evidence="6">The sequence shown here is derived from an EMBL/GenBank/DDBJ whole genome shotgun (WGS) entry which is preliminary data.</text>
</comment>
<dbReference type="InterPro" id="IPR051813">
    <property type="entry name" value="HepT_RNase_toxin"/>
</dbReference>
<dbReference type="PANTHER" id="PTHR34139:SF1">
    <property type="entry name" value="RNASE MJ1380-RELATED"/>
    <property type="match status" value="1"/>
</dbReference>
<keyword evidence="1" id="KW-0597">Phosphoprotein</keyword>
<name>A0A1E5XJ65_9HYPH</name>
<proteinExistence type="predicted"/>
<evidence type="ECO:0000256" key="3">
    <source>
        <dbReference type="ARBA" id="ARBA00022722"/>
    </source>
</evidence>
<dbReference type="AlphaFoldDB" id="A0A1E5XJ65"/>
<accession>A0A1E5XJ65</accession>
<reference evidence="6 7" key="1">
    <citation type="journal article" date="2015" name="Genome Announc.">
        <title>Genome Assemblies of Three Soil-Associated Devosia species: D. insulae, D. limi, and D. soli.</title>
        <authorList>
            <person name="Hassan Y.I."/>
            <person name="Lepp D."/>
            <person name="Zhou T."/>
        </authorList>
    </citation>
    <scope>NUCLEOTIDE SEQUENCE [LARGE SCALE GENOMIC DNA]</scope>
    <source>
        <strain evidence="6 7">DS-56</strain>
    </source>
</reference>
<keyword evidence="4" id="KW-0547">Nucleotide-binding</keyword>
<keyword evidence="3" id="KW-0540">Nuclease</keyword>
<evidence type="ECO:0000256" key="2">
    <source>
        <dbReference type="ARBA" id="ARBA00022649"/>
    </source>
</evidence>
<dbReference type="Pfam" id="PF01934">
    <property type="entry name" value="HepT-like"/>
    <property type="match status" value="1"/>
</dbReference>
<evidence type="ECO:0000313" key="6">
    <source>
        <dbReference type="EMBL" id="OEO28564.1"/>
    </source>
</evidence>
<protein>
    <recommendedName>
        <fullName evidence="8">DUF86 domain-containing protein</fullName>
    </recommendedName>
</protein>
<dbReference type="GO" id="GO:0000166">
    <property type="term" value="F:nucleotide binding"/>
    <property type="evidence" value="ECO:0007669"/>
    <property type="project" value="UniProtKB-KW"/>
</dbReference>
<keyword evidence="2" id="KW-1277">Toxin-antitoxin system</keyword>
<keyword evidence="5" id="KW-0378">Hydrolase</keyword>
<dbReference type="RefSeq" id="WP_069912048.1">
    <property type="nucleotide sequence ID" value="NZ_LAJE02000363.1"/>
</dbReference>
<keyword evidence="7" id="KW-1185">Reference proteome</keyword>
<dbReference type="Proteomes" id="UP000095463">
    <property type="component" value="Unassembled WGS sequence"/>
</dbReference>
<dbReference type="GO" id="GO:0016787">
    <property type="term" value="F:hydrolase activity"/>
    <property type="evidence" value="ECO:0007669"/>
    <property type="project" value="UniProtKB-KW"/>
</dbReference>
<dbReference type="InterPro" id="IPR008201">
    <property type="entry name" value="HepT-like"/>
</dbReference>
<organism evidence="6 7">
    <name type="scientific">Devosia insulae DS-56</name>
    <dbReference type="NCBI Taxonomy" id="1116389"/>
    <lineage>
        <taxon>Bacteria</taxon>
        <taxon>Pseudomonadati</taxon>
        <taxon>Pseudomonadota</taxon>
        <taxon>Alphaproteobacteria</taxon>
        <taxon>Hyphomicrobiales</taxon>
        <taxon>Devosiaceae</taxon>
        <taxon>Devosia</taxon>
    </lineage>
</organism>
<evidence type="ECO:0000256" key="5">
    <source>
        <dbReference type="ARBA" id="ARBA00022801"/>
    </source>
</evidence>
<evidence type="ECO:0000256" key="1">
    <source>
        <dbReference type="ARBA" id="ARBA00022553"/>
    </source>
</evidence>
<evidence type="ECO:0000313" key="7">
    <source>
        <dbReference type="Proteomes" id="UP000095463"/>
    </source>
</evidence>
<dbReference type="GO" id="GO:0110001">
    <property type="term" value="C:toxin-antitoxin complex"/>
    <property type="evidence" value="ECO:0007669"/>
    <property type="project" value="InterPro"/>
</dbReference>
<evidence type="ECO:0000256" key="4">
    <source>
        <dbReference type="ARBA" id="ARBA00022741"/>
    </source>
</evidence>
<dbReference type="EMBL" id="LAJE02000363">
    <property type="protein sequence ID" value="OEO28564.1"/>
    <property type="molecule type" value="Genomic_DNA"/>
</dbReference>
<evidence type="ECO:0008006" key="8">
    <source>
        <dbReference type="Google" id="ProtNLM"/>
    </source>
</evidence>
<dbReference type="PANTHER" id="PTHR34139">
    <property type="entry name" value="UPF0331 PROTEIN MJ0127"/>
    <property type="match status" value="1"/>
</dbReference>
<gene>
    <name evidence="6" type="ORF">VW23_003740</name>
</gene>